<dbReference type="InterPro" id="IPR017452">
    <property type="entry name" value="GPCR_Rhodpsn_7TM"/>
</dbReference>
<protein>
    <recommendedName>
        <fullName evidence="12">G-protein coupled receptors family 1 profile domain-containing protein</fullName>
    </recommendedName>
</protein>
<organism evidence="13 14">
    <name type="scientific">Clytia hemisphaerica</name>
    <dbReference type="NCBI Taxonomy" id="252671"/>
    <lineage>
        <taxon>Eukaryota</taxon>
        <taxon>Metazoa</taxon>
        <taxon>Cnidaria</taxon>
        <taxon>Hydrozoa</taxon>
        <taxon>Hydroidolina</taxon>
        <taxon>Leptothecata</taxon>
        <taxon>Obeliida</taxon>
        <taxon>Clytiidae</taxon>
        <taxon>Clytia</taxon>
    </lineage>
</organism>
<reference evidence="13" key="1">
    <citation type="submission" date="2021-01" db="UniProtKB">
        <authorList>
            <consortium name="EnsemblMetazoa"/>
        </authorList>
    </citation>
    <scope>IDENTIFICATION</scope>
</reference>
<dbReference type="GO" id="GO:0004930">
    <property type="term" value="F:G protein-coupled receptor activity"/>
    <property type="evidence" value="ECO:0007669"/>
    <property type="project" value="UniProtKB-KW"/>
</dbReference>
<dbReference type="PANTHER" id="PTHR24243">
    <property type="entry name" value="G-PROTEIN COUPLED RECEPTOR"/>
    <property type="match status" value="1"/>
</dbReference>
<dbReference type="GeneID" id="136801511"/>
<evidence type="ECO:0000256" key="1">
    <source>
        <dbReference type="ARBA" id="ARBA00004141"/>
    </source>
</evidence>
<dbReference type="PRINTS" id="PR00237">
    <property type="entry name" value="GPCRRHODOPSN"/>
</dbReference>
<feature type="region of interest" description="Disordered" evidence="9">
    <location>
        <begin position="458"/>
        <end position="489"/>
    </location>
</feature>
<comment type="similarity">
    <text evidence="8">Belongs to the G-protein coupled receptor 1 family.</text>
</comment>
<keyword evidence="3 10" id="KW-1133">Transmembrane helix</keyword>
<feature type="transmembrane region" description="Helical" evidence="10">
    <location>
        <begin position="354"/>
        <end position="378"/>
    </location>
</feature>
<dbReference type="Pfam" id="PF00001">
    <property type="entry name" value="7tm_1"/>
    <property type="match status" value="1"/>
</dbReference>
<sequence>MMIFVRSLLLLTLSFSLGFSLSLPNVQRDFADPADSKPRMNEKSTPQNTTMTPLWILGKTAKTGQEGAGSSKEVAGKPFDEIGSNDNDTYIILPENGTAMEVLCGHLEIDPSDCTCKKIEEIIPGYCEPEELPCQVDSSDIAEKSLIVFISILGIIGNILVLIVRVRNWKKSLHYRLISGLALADLTFCCMFLFISIPAIWLCRWPLGKFLCTLLRTILFMSSNVDLGFILIIAIERYIGIVHPFQGGASACKIYCMVGINLLASFLAGFPFFFIFKVDSSGKCTEDWSMFLSNASYVYGWVSNIFLFLIPIIITALLYWRGLKTLKSTLFRQEMMLTLDEASRKNLVSENHRILRIISTILLAFLLLVGPNHVAWFLSDNFTLAGGSRLVFFKISSVAYAIHTSINPIIYSIIDRKFRRNVYYMLRKGRRRKSFTTTATAVHFSPVHTQVMIENGNGSLGSAVGSSRPDSRTSIRNGEQPLELTEQTV</sequence>
<dbReference type="Gene3D" id="1.20.1070.10">
    <property type="entry name" value="Rhodopsin 7-helix transmembrane proteins"/>
    <property type="match status" value="1"/>
</dbReference>
<dbReference type="RefSeq" id="XP_066914250.1">
    <property type="nucleotide sequence ID" value="XM_067058149.1"/>
</dbReference>
<dbReference type="AlphaFoldDB" id="A0A7M5WXY6"/>
<name>A0A7M5WXY6_9CNID</name>
<evidence type="ECO:0000313" key="13">
    <source>
        <dbReference type="EnsemblMetazoa" id="CLYHEMP014777.1"/>
    </source>
</evidence>
<feature type="transmembrane region" description="Helical" evidence="10">
    <location>
        <begin position="390"/>
        <end position="414"/>
    </location>
</feature>
<feature type="compositionally biased region" description="Basic and acidic residues" evidence="9">
    <location>
        <begin position="30"/>
        <end position="42"/>
    </location>
</feature>
<dbReference type="PROSITE" id="PS00237">
    <property type="entry name" value="G_PROTEIN_RECEP_F1_1"/>
    <property type="match status" value="1"/>
</dbReference>
<feature type="transmembrane region" description="Helical" evidence="10">
    <location>
        <begin position="296"/>
        <end position="320"/>
    </location>
</feature>
<evidence type="ECO:0000256" key="8">
    <source>
        <dbReference type="RuleBase" id="RU000688"/>
    </source>
</evidence>
<accession>A0A7M5WXY6</accession>
<feature type="chain" id="PRO_5029794169" description="G-protein coupled receptors family 1 profile domain-containing protein" evidence="11">
    <location>
        <begin position="19"/>
        <end position="489"/>
    </location>
</feature>
<dbReference type="OrthoDB" id="10053194at2759"/>
<keyword evidence="4 8" id="KW-0297">G-protein coupled receptor</keyword>
<feature type="transmembrane region" description="Helical" evidence="10">
    <location>
        <begin position="146"/>
        <end position="166"/>
    </location>
</feature>
<keyword evidence="2 8" id="KW-0812">Transmembrane</keyword>
<dbReference type="GO" id="GO:0005886">
    <property type="term" value="C:plasma membrane"/>
    <property type="evidence" value="ECO:0007669"/>
    <property type="project" value="TreeGrafter"/>
</dbReference>
<comment type="subcellular location">
    <subcellularLocation>
        <location evidence="1">Membrane</location>
        <topology evidence="1">Multi-pass membrane protein</topology>
    </subcellularLocation>
</comment>
<evidence type="ECO:0000256" key="6">
    <source>
        <dbReference type="ARBA" id="ARBA00023170"/>
    </source>
</evidence>
<evidence type="ECO:0000259" key="12">
    <source>
        <dbReference type="PROSITE" id="PS50262"/>
    </source>
</evidence>
<keyword evidence="14" id="KW-1185">Reference proteome</keyword>
<evidence type="ECO:0000256" key="3">
    <source>
        <dbReference type="ARBA" id="ARBA00022989"/>
    </source>
</evidence>
<keyword evidence="6 8" id="KW-0675">Receptor</keyword>
<dbReference type="SUPFAM" id="SSF81321">
    <property type="entry name" value="Family A G protein-coupled receptor-like"/>
    <property type="match status" value="1"/>
</dbReference>
<evidence type="ECO:0000313" key="14">
    <source>
        <dbReference type="Proteomes" id="UP000594262"/>
    </source>
</evidence>
<keyword evidence="11" id="KW-0732">Signal</keyword>
<dbReference type="EnsemblMetazoa" id="CLYHEMT014777.1">
    <property type="protein sequence ID" value="CLYHEMP014777.1"/>
    <property type="gene ID" value="CLYHEMG014777"/>
</dbReference>
<dbReference type="InterPro" id="IPR000276">
    <property type="entry name" value="GPCR_Rhodpsn"/>
</dbReference>
<dbReference type="CDD" id="cd00637">
    <property type="entry name" value="7tm_classA_rhodopsin-like"/>
    <property type="match status" value="1"/>
</dbReference>
<evidence type="ECO:0000256" key="4">
    <source>
        <dbReference type="ARBA" id="ARBA00023040"/>
    </source>
</evidence>
<dbReference type="Proteomes" id="UP000594262">
    <property type="component" value="Unplaced"/>
</dbReference>
<proteinExistence type="inferred from homology"/>
<evidence type="ECO:0000256" key="11">
    <source>
        <dbReference type="SAM" id="SignalP"/>
    </source>
</evidence>
<dbReference type="PROSITE" id="PS50262">
    <property type="entry name" value="G_PROTEIN_RECEP_F1_2"/>
    <property type="match status" value="1"/>
</dbReference>
<evidence type="ECO:0000256" key="5">
    <source>
        <dbReference type="ARBA" id="ARBA00023136"/>
    </source>
</evidence>
<evidence type="ECO:0000256" key="2">
    <source>
        <dbReference type="ARBA" id="ARBA00022692"/>
    </source>
</evidence>
<feature type="transmembrane region" description="Helical" evidence="10">
    <location>
        <begin position="214"/>
        <end position="234"/>
    </location>
</feature>
<feature type="domain" description="G-protein coupled receptors family 1 profile" evidence="12">
    <location>
        <begin position="157"/>
        <end position="411"/>
    </location>
</feature>
<keyword evidence="7 8" id="KW-0807">Transducer</keyword>
<evidence type="ECO:0000256" key="7">
    <source>
        <dbReference type="ARBA" id="ARBA00023224"/>
    </source>
</evidence>
<feature type="transmembrane region" description="Helical" evidence="10">
    <location>
        <begin position="178"/>
        <end position="202"/>
    </location>
</feature>
<evidence type="ECO:0000256" key="10">
    <source>
        <dbReference type="SAM" id="Phobius"/>
    </source>
</evidence>
<keyword evidence="5 10" id="KW-0472">Membrane</keyword>
<feature type="region of interest" description="Disordered" evidence="9">
    <location>
        <begin position="30"/>
        <end position="49"/>
    </location>
</feature>
<feature type="signal peptide" evidence="11">
    <location>
        <begin position="1"/>
        <end position="18"/>
    </location>
</feature>
<dbReference type="PANTHER" id="PTHR24243:SF224">
    <property type="entry name" value="G-PROTEIN COUPLED RECEPTOR 19-RELATED"/>
    <property type="match status" value="1"/>
</dbReference>
<feature type="transmembrane region" description="Helical" evidence="10">
    <location>
        <begin position="254"/>
        <end position="276"/>
    </location>
</feature>
<evidence type="ECO:0000256" key="9">
    <source>
        <dbReference type="SAM" id="MobiDB-lite"/>
    </source>
</evidence>